<proteinExistence type="predicted"/>
<dbReference type="Proteomes" id="UP000502596">
    <property type="component" value="Segment"/>
</dbReference>
<evidence type="ECO:0000313" key="1">
    <source>
        <dbReference type="EMBL" id="QJD54697.1"/>
    </source>
</evidence>
<gene>
    <name evidence="1" type="ORF">PssvBMR2_gp54</name>
</gene>
<protein>
    <submittedName>
        <fullName evidence="1">Uncharacterized protein</fullName>
    </submittedName>
</protein>
<evidence type="ECO:0000313" key="2">
    <source>
        <dbReference type="Proteomes" id="UP000502596"/>
    </source>
</evidence>
<accession>A0A6M3T8W1</accession>
<dbReference type="EMBL" id="MT104466">
    <property type="protein sequence ID" value="QJD54697.1"/>
    <property type="molecule type" value="Genomic_DNA"/>
</dbReference>
<keyword evidence="2" id="KW-1185">Reference proteome</keyword>
<reference evidence="1 2" key="1">
    <citation type="journal article" date="2020" name="Microb. Biotechnol.">
        <title>Phage biocontrol to combat Pseudomonas syringae pathogens causing disease in cherry.</title>
        <authorList>
            <person name="Rabiey M."/>
            <person name="Roy S.R."/>
            <person name="Holtappels D."/>
            <person name="Franceschetti L."/>
            <person name="Quilty B.J."/>
            <person name="Creeth R."/>
            <person name="Sundin G.W."/>
            <person name="Wagemans J."/>
            <person name="Lavigne R."/>
            <person name="Jackson R.W."/>
        </authorList>
    </citation>
    <scope>NUCLEOTIDE SEQUENCE [LARGE SCALE GENOMIC DNA]</scope>
</reference>
<organism evidence="1 2">
    <name type="scientific">Pseudomonas phage MR2</name>
    <dbReference type="NCBI Taxonomy" id="2711170"/>
    <lineage>
        <taxon>Viruses</taxon>
        <taxon>Duplodnaviria</taxon>
        <taxon>Heunggongvirae</taxon>
        <taxon>Uroviricota</taxon>
        <taxon>Caudoviricetes</taxon>
        <taxon>Autographivirales</taxon>
        <taxon>Autotranscriptaviridae</taxon>
        <taxon>Studiervirinae</taxon>
        <taxon>Hennigervirus</taxon>
        <taxon>Hennigervirus MR2</taxon>
    </lineage>
</organism>
<name>A0A6M3T8W1_9CAUD</name>
<sequence>MSSKINPNEHPNGLLMRLSGFSLRDQTEGLDSEVPLRDPNEVL</sequence>